<proteinExistence type="predicted"/>
<gene>
    <name evidence="1" type="ORF">OPV22_023297</name>
</gene>
<dbReference type="AlphaFoldDB" id="A0AAV8PCN8"/>
<evidence type="ECO:0000313" key="2">
    <source>
        <dbReference type="Proteomes" id="UP001222027"/>
    </source>
</evidence>
<dbReference type="EMBL" id="JAQQAF010000006">
    <property type="protein sequence ID" value="KAJ8479570.1"/>
    <property type="molecule type" value="Genomic_DNA"/>
</dbReference>
<evidence type="ECO:0000313" key="1">
    <source>
        <dbReference type="EMBL" id="KAJ8479570.1"/>
    </source>
</evidence>
<sequence length="104" mass="11877">MVGDDGMTEIFQLFCARSNFHPDLLLTRMWRRGRRLSRSPASAMMDPKLKEIGPILTLECIRFKYSPIDVLILMHAVTSSQILVQLLQAFEKQDGQVPNLFGLL</sequence>
<accession>A0AAV8PCN8</accession>
<keyword evidence="2" id="KW-1185">Reference proteome</keyword>
<name>A0AAV8PCN8_ENSVE</name>
<organism evidence="1 2">
    <name type="scientific">Ensete ventricosum</name>
    <name type="common">Abyssinian banana</name>
    <name type="synonym">Musa ensete</name>
    <dbReference type="NCBI Taxonomy" id="4639"/>
    <lineage>
        <taxon>Eukaryota</taxon>
        <taxon>Viridiplantae</taxon>
        <taxon>Streptophyta</taxon>
        <taxon>Embryophyta</taxon>
        <taxon>Tracheophyta</taxon>
        <taxon>Spermatophyta</taxon>
        <taxon>Magnoliopsida</taxon>
        <taxon>Liliopsida</taxon>
        <taxon>Zingiberales</taxon>
        <taxon>Musaceae</taxon>
        <taxon>Ensete</taxon>
    </lineage>
</organism>
<reference evidence="1 2" key="1">
    <citation type="submission" date="2022-12" db="EMBL/GenBank/DDBJ databases">
        <title>Chromosome-scale assembly of the Ensete ventricosum genome.</title>
        <authorList>
            <person name="Dussert Y."/>
            <person name="Stocks J."/>
            <person name="Wendawek A."/>
            <person name="Woldeyes F."/>
            <person name="Nichols R.A."/>
            <person name="Borrell J.S."/>
        </authorList>
    </citation>
    <scope>NUCLEOTIDE SEQUENCE [LARGE SCALE GENOMIC DNA]</scope>
    <source>
        <strain evidence="2">cv. Maze</strain>
        <tissue evidence="1">Seeds</tissue>
    </source>
</reference>
<dbReference type="Proteomes" id="UP001222027">
    <property type="component" value="Unassembled WGS sequence"/>
</dbReference>
<comment type="caution">
    <text evidence="1">The sequence shown here is derived from an EMBL/GenBank/DDBJ whole genome shotgun (WGS) entry which is preliminary data.</text>
</comment>
<protein>
    <submittedName>
        <fullName evidence="1">Uncharacterized protein</fullName>
    </submittedName>
</protein>